<feature type="signal peptide" evidence="1">
    <location>
        <begin position="1"/>
        <end position="19"/>
    </location>
</feature>
<dbReference type="KEGG" id="muh:HYN43_011475"/>
<name>A0A494VPS9_9SPHI</name>
<reference evidence="3 4" key="1">
    <citation type="submission" date="2018-10" db="EMBL/GenBank/DDBJ databases">
        <title>Genome sequencing of Mucilaginibacter sp. HYN0043.</title>
        <authorList>
            <person name="Kim M."/>
            <person name="Yi H."/>
        </authorList>
    </citation>
    <scope>NUCLEOTIDE SEQUENCE [LARGE SCALE GENOMIC DNA]</scope>
    <source>
        <strain evidence="3 4">HYN0043</strain>
    </source>
</reference>
<dbReference type="GO" id="GO:0098797">
    <property type="term" value="C:plasma membrane protein complex"/>
    <property type="evidence" value="ECO:0007669"/>
    <property type="project" value="TreeGrafter"/>
</dbReference>
<dbReference type="PANTHER" id="PTHR33446:SF2">
    <property type="entry name" value="PROTEIN TONB"/>
    <property type="match status" value="1"/>
</dbReference>
<dbReference type="PANTHER" id="PTHR33446">
    <property type="entry name" value="PROTEIN TONB-RELATED"/>
    <property type="match status" value="1"/>
</dbReference>
<feature type="chain" id="PRO_5019861198" evidence="1">
    <location>
        <begin position="20"/>
        <end position="135"/>
    </location>
</feature>
<dbReference type="Proteomes" id="UP000270046">
    <property type="component" value="Chromosome"/>
</dbReference>
<dbReference type="GO" id="GO:0031992">
    <property type="term" value="F:energy transducer activity"/>
    <property type="evidence" value="ECO:0007669"/>
    <property type="project" value="TreeGrafter"/>
</dbReference>
<dbReference type="RefSeq" id="WP_119409481.1">
    <property type="nucleotide sequence ID" value="NZ_CP032869.1"/>
</dbReference>
<dbReference type="AlphaFoldDB" id="A0A494VPS9"/>
<dbReference type="InterPro" id="IPR037682">
    <property type="entry name" value="TonB_C"/>
</dbReference>
<accession>A0A494VPS9</accession>
<dbReference type="GO" id="GO:0055085">
    <property type="term" value="P:transmembrane transport"/>
    <property type="evidence" value="ECO:0007669"/>
    <property type="project" value="InterPro"/>
</dbReference>
<proteinExistence type="predicted"/>
<dbReference type="InterPro" id="IPR051045">
    <property type="entry name" value="TonB-dependent_transducer"/>
</dbReference>
<dbReference type="EMBL" id="CP032869">
    <property type="protein sequence ID" value="AYL95871.1"/>
    <property type="molecule type" value="Genomic_DNA"/>
</dbReference>
<protein>
    <submittedName>
        <fullName evidence="3">Energy transducer TonB</fullName>
    </submittedName>
</protein>
<dbReference type="Gene3D" id="3.30.1150.10">
    <property type="match status" value="1"/>
</dbReference>
<sequence length="135" mass="15283">MRGILVLFFLVFLTITAKAQNGTSPEIDTATISCKCGHKVDKIPEFPGGEQGFEAFIKKNLKQQANKHDNGRGRVIAAFFIETDGRITNIRIIRGVSSEKDKEVVRLMKKSPRWKPAINNGKPERFEYFIPISFK</sequence>
<organism evidence="3 4">
    <name type="scientific">Mucilaginibacter celer</name>
    <dbReference type="NCBI Taxonomy" id="2305508"/>
    <lineage>
        <taxon>Bacteria</taxon>
        <taxon>Pseudomonadati</taxon>
        <taxon>Bacteroidota</taxon>
        <taxon>Sphingobacteriia</taxon>
        <taxon>Sphingobacteriales</taxon>
        <taxon>Sphingobacteriaceae</taxon>
        <taxon>Mucilaginibacter</taxon>
    </lineage>
</organism>
<keyword evidence="4" id="KW-1185">Reference proteome</keyword>
<dbReference type="PROSITE" id="PS52015">
    <property type="entry name" value="TONB_CTD"/>
    <property type="match status" value="1"/>
</dbReference>
<gene>
    <name evidence="3" type="ORF">HYN43_011475</name>
</gene>
<dbReference type="OrthoDB" id="649093at2"/>
<dbReference type="SUPFAM" id="SSF74653">
    <property type="entry name" value="TolA/TonB C-terminal domain"/>
    <property type="match status" value="1"/>
</dbReference>
<evidence type="ECO:0000256" key="1">
    <source>
        <dbReference type="SAM" id="SignalP"/>
    </source>
</evidence>
<dbReference type="Pfam" id="PF03544">
    <property type="entry name" value="TonB_C"/>
    <property type="match status" value="1"/>
</dbReference>
<feature type="domain" description="TonB C-terminal" evidence="2">
    <location>
        <begin position="47"/>
        <end position="135"/>
    </location>
</feature>
<evidence type="ECO:0000313" key="4">
    <source>
        <dbReference type="Proteomes" id="UP000270046"/>
    </source>
</evidence>
<keyword evidence="1" id="KW-0732">Signal</keyword>
<evidence type="ECO:0000313" key="3">
    <source>
        <dbReference type="EMBL" id="AYL95871.1"/>
    </source>
</evidence>
<evidence type="ECO:0000259" key="2">
    <source>
        <dbReference type="PROSITE" id="PS52015"/>
    </source>
</evidence>